<name>A0A315ZTP5_9ACTN</name>
<protein>
    <submittedName>
        <fullName evidence="1">VapB protein of antitoxin of type II toxin-antitoxin system</fullName>
    </submittedName>
</protein>
<organism evidence="1 2">
    <name type="scientific">Quadrisphaera granulorum</name>
    <dbReference type="NCBI Taxonomy" id="317664"/>
    <lineage>
        <taxon>Bacteria</taxon>
        <taxon>Bacillati</taxon>
        <taxon>Actinomycetota</taxon>
        <taxon>Actinomycetes</taxon>
        <taxon>Kineosporiales</taxon>
        <taxon>Kineosporiaceae</taxon>
        <taxon>Quadrisphaera</taxon>
    </lineage>
</organism>
<dbReference type="Pfam" id="PF09957">
    <property type="entry name" value="VapB_antitoxin"/>
    <property type="match status" value="1"/>
</dbReference>
<keyword evidence="2" id="KW-1185">Reference proteome</keyword>
<evidence type="ECO:0000313" key="1">
    <source>
        <dbReference type="EMBL" id="PWJ48280.1"/>
    </source>
</evidence>
<dbReference type="InterPro" id="IPR019239">
    <property type="entry name" value="VapB_antitoxin"/>
</dbReference>
<dbReference type="Proteomes" id="UP000245469">
    <property type="component" value="Unassembled WGS sequence"/>
</dbReference>
<sequence length="66" mass="7461">MSTHIDDIDEKILAEAQDLLGAPTPQDAVNQALREAVRNRLVAQYMELMKQQGTSQSHSPRDDAWR</sequence>
<gene>
    <name evidence="1" type="ORF">BXY45_1314</name>
</gene>
<accession>A0A315ZTP5</accession>
<dbReference type="AlphaFoldDB" id="A0A315ZTP5"/>
<evidence type="ECO:0000313" key="2">
    <source>
        <dbReference type="Proteomes" id="UP000245469"/>
    </source>
</evidence>
<comment type="caution">
    <text evidence="1">The sequence shown here is derived from an EMBL/GenBank/DDBJ whole genome shotgun (WGS) entry which is preliminary data.</text>
</comment>
<reference evidence="1 2" key="1">
    <citation type="submission" date="2018-03" db="EMBL/GenBank/DDBJ databases">
        <title>Genomic Encyclopedia of Archaeal and Bacterial Type Strains, Phase II (KMG-II): from individual species to whole genera.</title>
        <authorList>
            <person name="Goeker M."/>
        </authorList>
    </citation>
    <scope>NUCLEOTIDE SEQUENCE [LARGE SCALE GENOMIC DNA]</scope>
    <source>
        <strain evidence="1 2">DSM 44889</strain>
    </source>
</reference>
<dbReference type="EMBL" id="QGDQ01000031">
    <property type="protein sequence ID" value="PWJ48280.1"/>
    <property type="molecule type" value="Genomic_DNA"/>
</dbReference>
<proteinExistence type="predicted"/>
<dbReference type="RefSeq" id="WP_146211280.1">
    <property type="nucleotide sequence ID" value="NZ_QGDQ01000031.1"/>
</dbReference>